<dbReference type="FunFam" id="2.60.40.150:FF:000108">
    <property type="entry name" value="Synaptotagmin like 1"/>
    <property type="match status" value="1"/>
</dbReference>
<protein>
    <recommendedName>
        <fullName evidence="8">Synaptotagmin-like protein 1</fullName>
    </recommendedName>
    <alternativeName>
        <fullName evidence="9">Exophilin-7</fullName>
    </alternativeName>
</protein>
<feature type="compositionally biased region" description="Basic and acidic residues" evidence="10">
    <location>
        <begin position="167"/>
        <end position="178"/>
    </location>
</feature>
<evidence type="ECO:0000259" key="12">
    <source>
        <dbReference type="PROSITE" id="PS50916"/>
    </source>
</evidence>
<dbReference type="AlphaFoldDB" id="A0A9Q9Z7V1"/>
<evidence type="ECO:0000256" key="10">
    <source>
        <dbReference type="SAM" id="MobiDB-lite"/>
    </source>
</evidence>
<dbReference type="InterPro" id="IPR043567">
    <property type="entry name" value="SYTL1-5_C2B"/>
</dbReference>
<evidence type="ECO:0000259" key="11">
    <source>
        <dbReference type="PROSITE" id="PS50004"/>
    </source>
</evidence>
<evidence type="ECO:0000256" key="9">
    <source>
        <dbReference type="ARBA" id="ARBA00075525"/>
    </source>
</evidence>
<dbReference type="PROSITE" id="PS50916">
    <property type="entry name" value="RABBD"/>
    <property type="match status" value="1"/>
</dbReference>
<evidence type="ECO:0000256" key="8">
    <source>
        <dbReference type="ARBA" id="ARBA00072163"/>
    </source>
</evidence>
<evidence type="ECO:0000256" key="4">
    <source>
        <dbReference type="ARBA" id="ARBA00022483"/>
    </source>
</evidence>
<reference evidence="13" key="1">
    <citation type="submission" date="2025-08" db="UniProtKB">
        <authorList>
            <consortium name="RefSeq"/>
        </authorList>
    </citation>
    <scope>IDENTIFICATION</scope>
    <source>
        <tissue evidence="13">Muscle</tissue>
    </source>
</reference>
<dbReference type="GO" id="GO:0005886">
    <property type="term" value="C:plasma membrane"/>
    <property type="evidence" value="ECO:0007669"/>
    <property type="project" value="UniProtKB-SubCell"/>
</dbReference>
<organism evidence="13">
    <name type="scientific">Cyprinus carpio</name>
    <name type="common">Common carp</name>
    <dbReference type="NCBI Taxonomy" id="7962"/>
    <lineage>
        <taxon>Eukaryota</taxon>
        <taxon>Metazoa</taxon>
        <taxon>Chordata</taxon>
        <taxon>Craniata</taxon>
        <taxon>Vertebrata</taxon>
        <taxon>Euteleostomi</taxon>
        <taxon>Actinopterygii</taxon>
        <taxon>Neopterygii</taxon>
        <taxon>Teleostei</taxon>
        <taxon>Ostariophysi</taxon>
        <taxon>Cypriniformes</taxon>
        <taxon>Cyprinidae</taxon>
        <taxon>Cyprininae</taxon>
        <taxon>Cyprinus</taxon>
    </lineage>
</organism>
<proteinExistence type="predicted"/>
<dbReference type="GO" id="GO:0042043">
    <property type="term" value="F:neurexin family protein binding"/>
    <property type="evidence" value="ECO:0007669"/>
    <property type="project" value="TreeGrafter"/>
</dbReference>
<dbReference type="GO" id="GO:0031267">
    <property type="term" value="F:small GTPase binding"/>
    <property type="evidence" value="ECO:0007669"/>
    <property type="project" value="InterPro"/>
</dbReference>
<keyword evidence="7" id="KW-0472">Membrane</keyword>
<dbReference type="SMART" id="SM00239">
    <property type="entry name" value="C2"/>
    <property type="match status" value="2"/>
</dbReference>
<dbReference type="Pfam" id="PF00168">
    <property type="entry name" value="C2"/>
    <property type="match status" value="2"/>
</dbReference>
<accession>A0A9Q9Z7V1</accession>
<feature type="compositionally biased region" description="Basic and acidic residues" evidence="10">
    <location>
        <begin position="100"/>
        <end position="135"/>
    </location>
</feature>
<gene>
    <name evidence="13" type="primary">LOC109065973</name>
</gene>
<evidence type="ECO:0000256" key="3">
    <source>
        <dbReference type="ARBA" id="ARBA00022475"/>
    </source>
</evidence>
<keyword evidence="3" id="KW-1003">Cell membrane</keyword>
<dbReference type="GeneID" id="109065973"/>
<evidence type="ECO:0000256" key="2">
    <source>
        <dbReference type="ARBA" id="ARBA00004236"/>
    </source>
</evidence>
<dbReference type="GO" id="GO:0006886">
    <property type="term" value="P:intracellular protein transport"/>
    <property type="evidence" value="ECO:0007669"/>
    <property type="project" value="InterPro"/>
</dbReference>
<feature type="domain" description="C2" evidence="11">
    <location>
        <begin position="236"/>
        <end position="356"/>
    </location>
</feature>
<dbReference type="CDD" id="cd04020">
    <property type="entry name" value="C2B_SLP_1-2-3-4"/>
    <property type="match status" value="1"/>
</dbReference>
<keyword evidence="6" id="KW-0677">Repeat</keyword>
<evidence type="ECO:0000313" key="13">
    <source>
        <dbReference type="RefSeq" id="XP_042632975.1"/>
    </source>
</evidence>
<evidence type="ECO:0000256" key="5">
    <source>
        <dbReference type="ARBA" id="ARBA00022553"/>
    </source>
</evidence>
<feature type="region of interest" description="Disordered" evidence="10">
    <location>
        <begin position="93"/>
        <end position="137"/>
    </location>
</feature>
<evidence type="ECO:0000256" key="1">
    <source>
        <dbReference type="ARBA" id="ARBA00004184"/>
    </source>
</evidence>
<dbReference type="InterPro" id="IPR010911">
    <property type="entry name" value="Rab_BD"/>
</dbReference>
<feature type="region of interest" description="Disordered" evidence="10">
    <location>
        <begin position="167"/>
        <end position="196"/>
    </location>
</feature>
<sequence length="534" mass="59931">MEGEPLLDLCHLTEVEQTVILNVLQRDAELRNKEEGRIRKLQQTVSDPVHLRSLTGVWFHEERAKRYQKGGTDVVHASIHLIPLTVIFDKEKGNSSQLHEQQEEDKSTEIELQEKINVSEDDKGQELKEREKVDGESPIPVVTLEQQSRTRHISKNNAAEENCLKESVGESGDKERRMLPSTSPTLQIDSEGDMDSGSTELDYTRFGSVSSLTSHHMMNGSLMSLYSVGDFGGIVVSGQIQFSLQYDVKKEELHVHIIRCQELAPARKNRSDPYVKVYLLPDNTSRSKKKTAVKRKTLNPVYDETMKYKVGRLDLQARVLSMSVWHMERMRRNLFLGEVEVRLGQWDWNQSQPTWHNLQPRVKLSPDDIISRGTILFSIKFVPPGSEGSGCPLTGELYIWLREIVGLLPSKRGAPSTYVKSVVLPDESGVSGQKTGVVRGSVNPVFNHTMVYDGFQSSDLIQACAEITVWSPHPPGCLGGVRLSTGSGVSYGQSVCWMDSTEDEISVWSSVIQSPNSWVDTSLPVRTNLQLCSE</sequence>
<feature type="domain" description="C2" evidence="11">
    <location>
        <begin position="371"/>
        <end position="509"/>
    </location>
</feature>
<keyword evidence="4" id="KW-0268">Exocytosis</keyword>
<name>A0A9Q9Z7V1_CYPCA</name>
<dbReference type="GO" id="GO:0006887">
    <property type="term" value="P:exocytosis"/>
    <property type="evidence" value="ECO:0007669"/>
    <property type="project" value="UniProtKB-KW"/>
</dbReference>
<feature type="domain" description="RabBD" evidence="12">
    <location>
        <begin position="6"/>
        <end position="62"/>
    </location>
</feature>
<keyword evidence="5" id="KW-0597">Phosphoprotein</keyword>
<dbReference type="Proteomes" id="UP001155660">
    <property type="component" value="Chromosome A19"/>
</dbReference>
<dbReference type="FunFam" id="2.60.40.150:FF:000006">
    <property type="entry name" value="Synaptotagmin-like 5, isoform CRA_a"/>
    <property type="match status" value="1"/>
</dbReference>
<dbReference type="PROSITE" id="PS50004">
    <property type="entry name" value="C2"/>
    <property type="match status" value="2"/>
</dbReference>
<evidence type="ECO:0000256" key="7">
    <source>
        <dbReference type="ARBA" id="ARBA00023136"/>
    </source>
</evidence>
<dbReference type="RefSeq" id="XP_042632975.1">
    <property type="nucleotide sequence ID" value="XM_042777041.1"/>
</dbReference>
<dbReference type="CDD" id="cd08393">
    <property type="entry name" value="C2A_SLP-1_2"/>
    <property type="match status" value="1"/>
</dbReference>
<dbReference type="InterPro" id="IPR000008">
    <property type="entry name" value="C2_dom"/>
</dbReference>
<dbReference type="GO" id="GO:0070382">
    <property type="term" value="C:exocytic vesicle"/>
    <property type="evidence" value="ECO:0007669"/>
    <property type="project" value="TreeGrafter"/>
</dbReference>
<evidence type="ECO:0000256" key="6">
    <source>
        <dbReference type="ARBA" id="ARBA00022737"/>
    </source>
</evidence>
<comment type="subcellular location">
    <subcellularLocation>
        <location evidence="2">Cell membrane</location>
    </subcellularLocation>
    <subcellularLocation>
        <location evidence="1">Endomembrane system</location>
        <topology evidence="1">Peripheral membrane protein</topology>
    </subcellularLocation>
</comment>
<dbReference type="PANTHER" id="PTHR45716:SF3">
    <property type="entry name" value="SYNAPTOTAGMIN-LIKE PROTEIN 1"/>
    <property type="match status" value="1"/>
</dbReference>
<dbReference type="PANTHER" id="PTHR45716">
    <property type="entry name" value="BITESIZE, ISOFORM I"/>
    <property type="match status" value="1"/>
</dbReference>